<dbReference type="EMBL" id="CP073344">
    <property type="protein sequence ID" value="UTW02816.1"/>
    <property type="molecule type" value="Genomic_DNA"/>
</dbReference>
<dbReference type="PANTHER" id="PTHR43236">
    <property type="entry name" value="ANTITOXIN HIGA1"/>
    <property type="match status" value="1"/>
</dbReference>
<keyword evidence="3" id="KW-1185">Reference proteome</keyword>
<protein>
    <submittedName>
        <fullName evidence="2">ImmA/IrrE family metallo-endopeptidase</fullName>
    </submittedName>
</protein>
<evidence type="ECO:0000313" key="3">
    <source>
        <dbReference type="Proteomes" id="UP001059950"/>
    </source>
</evidence>
<sequence>MPNKAEVEAESLFEDFALDLPVCPISVCDSISTAKHPVTYSEVDFTSQNICGISIGGTKETKIIVNKNISNNGRKLFTSAHEIGHVILHIQTGKNSSFECTESDINCKNQNTLKYEREANNFASSLLLPSSYIIPIVRRNDITWSLVEEVANKCSTSLEATARRLVNSSYDRTALVIHKDGKMWTPVKSRSFPLYINSLEVLPPLITYDDTNKFPEHLDTCLLNELIDSSGNQGGMLSYSSIFNREYNRRMTLITLLEFEEDDESEWDAPKF</sequence>
<dbReference type="PANTHER" id="PTHR43236:SF1">
    <property type="entry name" value="BLL7220 PROTEIN"/>
    <property type="match status" value="1"/>
</dbReference>
<name>A0ABY5GTE2_9GAMM</name>
<dbReference type="Gene3D" id="1.10.10.2910">
    <property type="match status" value="1"/>
</dbReference>
<organism evidence="2 3">
    <name type="scientific">Amphritea atlantica</name>
    <dbReference type="NCBI Taxonomy" id="355243"/>
    <lineage>
        <taxon>Bacteria</taxon>
        <taxon>Pseudomonadati</taxon>
        <taxon>Pseudomonadota</taxon>
        <taxon>Gammaproteobacteria</taxon>
        <taxon>Oceanospirillales</taxon>
        <taxon>Oceanospirillaceae</taxon>
        <taxon>Amphritea</taxon>
    </lineage>
</organism>
<dbReference type="InterPro" id="IPR052345">
    <property type="entry name" value="Rad_response_metalloprotease"/>
</dbReference>
<accession>A0ABY5GTE2</accession>
<proteinExistence type="predicted"/>
<reference evidence="2" key="1">
    <citation type="submission" date="2021-04" db="EMBL/GenBank/DDBJ databases">
        <title>Oceanospirillales bacteria with DddD are important DMSP degraders in coastal seawater.</title>
        <authorList>
            <person name="Liu J."/>
        </authorList>
    </citation>
    <scope>NUCLEOTIDE SEQUENCE</scope>
    <source>
        <strain evidence="2">GY6</strain>
    </source>
</reference>
<dbReference type="Proteomes" id="UP001059950">
    <property type="component" value="Chromosome"/>
</dbReference>
<evidence type="ECO:0000313" key="2">
    <source>
        <dbReference type="EMBL" id="UTW02816.1"/>
    </source>
</evidence>
<feature type="domain" description="IrrE N-terminal-like" evidence="1">
    <location>
        <begin position="63"/>
        <end position="165"/>
    </location>
</feature>
<gene>
    <name evidence="2" type="ORF">KDX31_15930</name>
</gene>
<dbReference type="Pfam" id="PF06114">
    <property type="entry name" value="Peptidase_M78"/>
    <property type="match status" value="1"/>
</dbReference>
<evidence type="ECO:0000259" key="1">
    <source>
        <dbReference type="Pfam" id="PF06114"/>
    </source>
</evidence>
<dbReference type="InterPro" id="IPR010359">
    <property type="entry name" value="IrrE_HExxH"/>
</dbReference>